<sequence>MSERGYRGSRLVRSAKEFIRDEGGPEKVCAARVIQQSLTLSLDDARALSFQHGGEFAACDVHSRTLAGGFSCCWTTAVKPFAPGLSQSLS</sequence>
<evidence type="ECO:0000313" key="1">
    <source>
        <dbReference type="EMBL" id="CAB4572169.1"/>
    </source>
</evidence>
<accession>A0A6J6EAA0</accession>
<dbReference type="AlphaFoldDB" id="A0A6J6EAA0"/>
<name>A0A6J6EAA0_9ZZZZ</name>
<protein>
    <submittedName>
        <fullName evidence="1">Unannotated protein</fullName>
    </submittedName>
</protein>
<organism evidence="1">
    <name type="scientific">freshwater metagenome</name>
    <dbReference type="NCBI Taxonomy" id="449393"/>
    <lineage>
        <taxon>unclassified sequences</taxon>
        <taxon>metagenomes</taxon>
        <taxon>ecological metagenomes</taxon>
    </lineage>
</organism>
<dbReference type="EMBL" id="CAEZTD010000140">
    <property type="protein sequence ID" value="CAB4572169.1"/>
    <property type="molecule type" value="Genomic_DNA"/>
</dbReference>
<proteinExistence type="predicted"/>
<gene>
    <name evidence="1" type="ORF">UFOPK1591_01362</name>
</gene>
<reference evidence="1" key="1">
    <citation type="submission" date="2020-05" db="EMBL/GenBank/DDBJ databases">
        <authorList>
            <person name="Chiriac C."/>
            <person name="Salcher M."/>
            <person name="Ghai R."/>
            <person name="Kavagutti S V."/>
        </authorList>
    </citation>
    <scope>NUCLEOTIDE SEQUENCE</scope>
</reference>